<feature type="chain" id="PRO_5039433485" description="Secreted protein" evidence="1">
    <location>
        <begin position="18"/>
        <end position="199"/>
    </location>
</feature>
<evidence type="ECO:0000256" key="1">
    <source>
        <dbReference type="SAM" id="SignalP"/>
    </source>
</evidence>
<sequence length="199" mass="19527">MRALVSRGLLLPPLVCAALVLGPVGAATAAEAPSDAPDTRVARSLLSEAGLTPERLRALPADTEQGDALSSLLTSLTSLIGLTGADKDTIDAVVAAEQAQAVEQATAQLQEQLGDMTGTMTPNGTTIDPAPSVGTPADVPARDTSAALETSVDGLVSSLAALDVGGVAGAVPKVLSSVLGLLTGVSGGGLAQLPTSPTT</sequence>
<organism evidence="2 3">
    <name type="scientific">Streptomyces apricus</name>
    <dbReference type="NCBI Taxonomy" id="1828112"/>
    <lineage>
        <taxon>Bacteria</taxon>
        <taxon>Bacillati</taxon>
        <taxon>Actinomycetota</taxon>
        <taxon>Actinomycetes</taxon>
        <taxon>Kitasatosporales</taxon>
        <taxon>Streptomycetaceae</taxon>
        <taxon>Streptomyces</taxon>
    </lineage>
</organism>
<evidence type="ECO:0008006" key="4">
    <source>
        <dbReference type="Google" id="ProtNLM"/>
    </source>
</evidence>
<comment type="caution">
    <text evidence="2">The sequence shown here is derived from an EMBL/GenBank/DDBJ whole genome shotgun (WGS) entry which is preliminary data.</text>
</comment>
<keyword evidence="1" id="KW-0732">Signal</keyword>
<reference evidence="2 3" key="1">
    <citation type="submission" date="2019-05" db="EMBL/GenBank/DDBJ databases">
        <authorList>
            <person name="Hariharan J."/>
            <person name="Choudoir M.J."/>
            <person name="Diebold P."/>
            <person name="Panke-Buisse K."/>
            <person name="Buckley D.H."/>
        </authorList>
    </citation>
    <scope>NUCLEOTIDE SEQUENCE [LARGE SCALE GENOMIC DNA]</scope>
    <source>
        <strain evidence="2 3">SUN51</strain>
    </source>
</reference>
<dbReference type="EMBL" id="VDFC01000010">
    <property type="protein sequence ID" value="KAA0942197.1"/>
    <property type="molecule type" value="Genomic_DNA"/>
</dbReference>
<dbReference type="AlphaFoldDB" id="A0A5B0BKF0"/>
<dbReference type="RefSeq" id="WP_149509752.1">
    <property type="nucleotide sequence ID" value="NZ_VDFC01000010.1"/>
</dbReference>
<name>A0A5B0BKF0_9ACTN</name>
<dbReference type="Proteomes" id="UP000324965">
    <property type="component" value="Unassembled WGS sequence"/>
</dbReference>
<protein>
    <recommendedName>
        <fullName evidence="4">Secreted protein</fullName>
    </recommendedName>
</protein>
<gene>
    <name evidence="2" type="ORF">FGF04_03715</name>
</gene>
<keyword evidence="3" id="KW-1185">Reference proteome</keyword>
<accession>A0A5B0BKF0</accession>
<evidence type="ECO:0000313" key="2">
    <source>
        <dbReference type="EMBL" id="KAA0942197.1"/>
    </source>
</evidence>
<feature type="signal peptide" evidence="1">
    <location>
        <begin position="1"/>
        <end position="17"/>
    </location>
</feature>
<proteinExistence type="predicted"/>
<evidence type="ECO:0000313" key="3">
    <source>
        <dbReference type="Proteomes" id="UP000324965"/>
    </source>
</evidence>